<proteinExistence type="predicted"/>
<dbReference type="EMBL" id="CP001275">
    <property type="protein sequence ID" value="ACM06330.1"/>
    <property type="molecule type" value="Genomic_DNA"/>
</dbReference>
<dbReference type="Pfam" id="PF02636">
    <property type="entry name" value="Methyltransf_28"/>
    <property type="match status" value="1"/>
</dbReference>
<dbReference type="PANTHER" id="PTHR12049">
    <property type="entry name" value="PROTEIN ARGININE METHYLTRANSFERASE NDUFAF7, MITOCHONDRIAL"/>
    <property type="match status" value="1"/>
</dbReference>
<dbReference type="KEGG" id="tro:trd_1590"/>
<dbReference type="InterPro" id="IPR038375">
    <property type="entry name" value="NDUFAF7_sf"/>
</dbReference>
<evidence type="ECO:0000256" key="1">
    <source>
        <dbReference type="ARBA" id="ARBA00022603"/>
    </source>
</evidence>
<dbReference type="AlphaFoldDB" id="B9L097"/>
<gene>
    <name evidence="3" type="ordered locus">trd_1590</name>
</gene>
<dbReference type="InterPro" id="IPR003788">
    <property type="entry name" value="NDUFAF7"/>
</dbReference>
<dbReference type="PANTHER" id="PTHR12049:SF7">
    <property type="entry name" value="PROTEIN ARGININE METHYLTRANSFERASE NDUFAF7, MITOCHONDRIAL"/>
    <property type="match status" value="1"/>
</dbReference>
<dbReference type="STRING" id="309801.trd_1590"/>
<keyword evidence="1" id="KW-0489">Methyltransferase</keyword>
<protein>
    <submittedName>
        <fullName evidence="3">Uncharacterized ACR</fullName>
    </submittedName>
</protein>
<reference evidence="3 4" key="1">
    <citation type="journal article" date="2009" name="PLoS ONE">
        <title>Complete genome sequence of the aerobic CO-oxidizing thermophile Thermomicrobium roseum.</title>
        <authorList>
            <person name="Wu D."/>
            <person name="Raymond J."/>
            <person name="Wu M."/>
            <person name="Chatterji S."/>
            <person name="Ren Q."/>
            <person name="Graham J.E."/>
            <person name="Bryant D.A."/>
            <person name="Robb F."/>
            <person name="Colman A."/>
            <person name="Tallon L.J."/>
            <person name="Badger J.H."/>
            <person name="Madupu R."/>
            <person name="Ward N.L."/>
            <person name="Eisen J.A."/>
        </authorList>
    </citation>
    <scope>NUCLEOTIDE SEQUENCE [LARGE SCALE GENOMIC DNA]</scope>
    <source>
        <strain evidence="4">ATCC 27502 / DSM 5159 / P-2</strain>
    </source>
</reference>
<keyword evidence="4" id="KW-1185">Reference proteome</keyword>
<dbReference type="Proteomes" id="UP000000447">
    <property type="component" value="Chromosome"/>
</dbReference>
<evidence type="ECO:0000256" key="2">
    <source>
        <dbReference type="ARBA" id="ARBA00022679"/>
    </source>
</evidence>
<dbReference type="Gene3D" id="3.40.50.12710">
    <property type="match status" value="1"/>
</dbReference>
<name>B9L097_THERP</name>
<dbReference type="SUPFAM" id="SSF53335">
    <property type="entry name" value="S-adenosyl-L-methionine-dependent methyltransferases"/>
    <property type="match status" value="1"/>
</dbReference>
<evidence type="ECO:0000313" key="3">
    <source>
        <dbReference type="EMBL" id="ACM06330.1"/>
    </source>
</evidence>
<dbReference type="eggNOG" id="COG1565">
    <property type="taxonomic scope" value="Bacteria"/>
</dbReference>
<keyword evidence="2" id="KW-0808">Transferase</keyword>
<dbReference type="InterPro" id="IPR029063">
    <property type="entry name" value="SAM-dependent_MTases_sf"/>
</dbReference>
<sequence>MGSPLADLIQREIAERGPITFARFMELALYHPQHGYYMTSVRAGRAGDFLTAPETHPIFGWVIARQVAECWDLLDRPEPFHLVEYGPGSGTLVLAILRYLSQNEPHLLERLRYCPIEPSAPARAELLRRLGTAGWAHLVTDAPPAAASGLVLANEVVDALPVHRVRQEGGELRELFVGWDGQRFVAVPGPLSTPELADWLARLGVQPVEGQETEVCLAMLGWLDEVARRLERGYLLVLDYGAPAPERADPTRFPRGTIRTYAAHARGSDPLADPGERDITAHVDFTMLSLAAAERGLVPLALTTQAEFLAQAGLGELLVALQAEPGMTAAQYLAARAAALHLLDPGGMGAFRVALFGKAIDPAALPSGFRQRLLTGVPLPE</sequence>
<evidence type="ECO:0000313" key="4">
    <source>
        <dbReference type="Proteomes" id="UP000000447"/>
    </source>
</evidence>
<accession>B9L097</accession>
<dbReference type="GO" id="GO:0035243">
    <property type="term" value="F:protein-arginine omega-N symmetric methyltransferase activity"/>
    <property type="evidence" value="ECO:0007669"/>
    <property type="project" value="TreeGrafter"/>
</dbReference>
<dbReference type="GO" id="GO:0032259">
    <property type="term" value="P:methylation"/>
    <property type="evidence" value="ECO:0007669"/>
    <property type="project" value="UniProtKB-KW"/>
</dbReference>
<organism evidence="3 4">
    <name type="scientific">Thermomicrobium roseum (strain ATCC 27502 / DSM 5159 / P-2)</name>
    <dbReference type="NCBI Taxonomy" id="309801"/>
    <lineage>
        <taxon>Bacteria</taxon>
        <taxon>Pseudomonadati</taxon>
        <taxon>Thermomicrobiota</taxon>
        <taxon>Thermomicrobia</taxon>
        <taxon>Thermomicrobiales</taxon>
        <taxon>Thermomicrobiaceae</taxon>
        <taxon>Thermomicrobium</taxon>
    </lineage>
</organism>
<dbReference type="HOGENOM" id="CLU_024840_1_1_0"/>